<dbReference type="InterPro" id="IPR057527">
    <property type="entry name" value="HVO_A0261-like_N"/>
</dbReference>
<dbReference type="SUPFAM" id="SSF46785">
    <property type="entry name" value="Winged helix' DNA-binding domain"/>
    <property type="match status" value="1"/>
</dbReference>
<dbReference type="Proteomes" id="UP000823736">
    <property type="component" value="Unassembled WGS sequence"/>
</dbReference>
<evidence type="ECO:0000259" key="3">
    <source>
        <dbReference type="SMART" id="SM00560"/>
    </source>
</evidence>
<dbReference type="InterPro" id="IPR036390">
    <property type="entry name" value="WH_DNA-bd_sf"/>
</dbReference>
<dbReference type="EMBL" id="JAGGLC010000002">
    <property type="protein sequence ID" value="MBP1986851.1"/>
    <property type="molecule type" value="Genomic_DNA"/>
</dbReference>
<dbReference type="InterPro" id="IPR006558">
    <property type="entry name" value="LamG-like"/>
</dbReference>
<keyword evidence="5" id="KW-1185">Reference proteome</keyword>
<evidence type="ECO:0000313" key="4">
    <source>
        <dbReference type="EMBL" id="MBP1986851.1"/>
    </source>
</evidence>
<evidence type="ECO:0000313" key="5">
    <source>
        <dbReference type="Proteomes" id="UP000823736"/>
    </source>
</evidence>
<accession>A0A8T4GUQ8</accession>
<comment type="caution">
    <text evidence="4">The sequence shown here is derived from an EMBL/GenBank/DDBJ whole genome shotgun (WGS) entry which is preliminary data.</text>
</comment>
<keyword evidence="2" id="KW-1015">Disulfide bond</keyword>
<reference evidence="4" key="1">
    <citation type="submission" date="2021-03" db="EMBL/GenBank/DDBJ databases">
        <title>Genomic Encyclopedia of Type Strains, Phase IV (KMG-IV): sequencing the most valuable type-strain genomes for metagenomic binning, comparative biology and taxonomic classification.</title>
        <authorList>
            <person name="Goeker M."/>
        </authorList>
    </citation>
    <scope>NUCLEOTIDE SEQUENCE</scope>
    <source>
        <strain evidence="4">DSM 26232</strain>
    </source>
</reference>
<dbReference type="SMART" id="SM00560">
    <property type="entry name" value="LamGL"/>
    <property type="match status" value="1"/>
</dbReference>
<dbReference type="InterPro" id="IPR013320">
    <property type="entry name" value="ConA-like_dom_sf"/>
</dbReference>
<dbReference type="Pfam" id="PF25213">
    <property type="entry name" value="HVO_A0261_N"/>
    <property type="match status" value="1"/>
</dbReference>
<dbReference type="AlphaFoldDB" id="A0A8T4GUQ8"/>
<organism evidence="4 5">
    <name type="scientific">Halolamina salifodinae</name>
    <dbReference type="NCBI Taxonomy" id="1202767"/>
    <lineage>
        <taxon>Archaea</taxon>
        <taxon>Methanobacteriati</taxon>
        <taxon>Methanobacteriota</taxon>
        <taxon>Stenosarchaea group</taxon>
        <taxon>Halobacteria</taxon>
        <taxon>Halobacteriales</taxon>
        <taxon>Haloferacaceae</taxon>
    </lineage>
</organism>
<dbReference type="InterPro" id="IPR013561">
    <property type="entry name" value="FilR1_middle_dom"/>
</dbReference>
<dbReference type="Gene3D" id="2.60.120.200">
    <property type="match status" value="1"/>
</dbReference>
<name>A0A8T4GUQ8_9EURY</name>
<feature type="domain" description="LamG-like jellyroll fold" evidence="3">
    <location>
        <begin position="310"/>
        <end position="445"/>
    </location>
</feature>
<gene>
    <name evidence="4" type="ORF">J2753_001345</name>
</gene>
<evidence type="ECO:0000256" key="1">
    <source>
        <dbReference type="ARBA" id="ARBA00022729"/>
    </source>
</evidence>
<proteinExistence type="predicted"/>
<sequence length="464" mass="50177">MTTLTIARRRATILDYLRDGPFDKRELLDRVAASRSTVDRAIEELIEQGLARAVDGGYEATLAGVLALERVRAFDRDADAIEAAAPALAPLWKESDIDVAFLRGADLSLVGEDSGVRLIGAFGVAIRNADEIRGMFPQITRPSNLETFHARADAGAAVDFVVSDSLFETLASTFPGWLQDLTAGSGQISVGPVPEYALVVCGAGDEREAFLLTYDDGRLHGVLRNDGDAAVWADERIASIRADAADQQERIDGLAGGSGFGGVDGTTPPFGEASAVPQGSTEAREGEALLASGYAIDGGKLRTPAVGTRESATVAFWMRPTDLEGGWQILLKWDYLALALRRGELHGMVYNPDREQRRAYTAVPTDDLAGGRWQHVAYSYDESRARLYLDGALVDETEDDYPLRIDEIGAALGYHYNERDTGVHEPTYEGRLYDARLYGSALSQEAIERLVTTTGPASVAWDAE</sequence>
<dbReference type="Pfam" id="PF13385">
    <property type="entry name" value="Laminin_G_3"/>
    <property type="match status" value="1"/>
</dbReference>
<dbReference type="Pfam" id="PF08350">
    <property type="entry name" value="FilR1_middle"/>
    <property type="match status" value="1"/>
</dbReference>
<evidence type="ECO:0000256" key="2">
    <source>
        <dbReference type="ARBA" id="ARBA00023157"/>
    </source>
</evidence>
<dbReference type="RefSeq" id="WP_209491127.1">
    <property type="nucleotide sequence ID" value="NZ_JAGGLC010000002.1"/>
</dbReference>
<dbReference type="OrthoDB" id="11410at2157"/>
<keyword evidence="1" id="KW-0732">Signal</keyword>
<dbReference type="SUPFAM" id="SSF49899">
    <property type="entry name" value="Concanavalin A-like lectins/glucanases"/>
    <property type="match status" value="1"/>
</dbReference>
<protein>
    <submittedName>
        <fullName evidence="4">Putative transcriptional regulator</fullName>
    </submittedName>
</protein>